<dbReference type="GO" id="GO:0002218">
    <property type="term" value="P:activation of innate immune response"/>
    <property type="evidence" value="ECO:0007669"/>
    <property type="project" value="InterPro"/>
</dbReference>
<keyword evidence="1" id="KW-0863">Zinc-finger</keyword>
<keyword evidence="1" id="KW-0479">Metal-binding</keyword>
<keyword evidence="5" id="KW-1185">Reference proteome</keyword>
<evidence type="ECO:0000259" key="3">
    <source>
        <dbReference type="PROSITE" id="PS50158"/>
    </source>
</evidence>
<reference evidence="4" key="1">
    <citation type="submission" date="2022-02" db="EMBL/GenBank/DDBJ databases">
        <title>Atlantic sturgeon de novo genome assembly.</title>
        <authorList>
            <person name="Stock M."/>
            <person name="Klopp C."/>
            <person name="Guiguen Y."/>
            <person name="Cabau C."/>
            <person name="Parinello H."/>
            <person name="Santidrian Yebra-Pimentel E."/>
            <person name="Kuhl H."/>
            <person name="Dirks R.P."/>
            <person name="Guessner J."/>
            <person name="Wuertz S."/>
            <person name="Du K."/>
            <person name="Schartl M."/>
        </authorList>
    </citation>
    <scope>NUCLEOTIDE SEQUENCE</scope>
    <source>
        <strain evidence="4">STURGEONOMICS-FGT-2020</strain>
        <tissue evidence="4">Whole blood</tissue>
    </source>
</reference>
<comment type="caution">
    <text evidence="4">The sequence shown here is derived from an EMBL/GenBank/DDBJ whole genome shotgun (WGS) entry which is preliminary data.</text>
</comment>
<dbReference type="PANTHER" id="PTHR22639:SF3">
    <property type="entry name" value="ZINC FINGER CCHC DOMAIN-CONTAINING PROTEIN 3"/>
    <property type="match status" value="1"/>
</dbReference>
<feature type="compositionally biased region" description="Gly residues" evidence="2">
    <location>
        <begin position="212"/>
        <end position="230"/>
    </location>
</feature>
<feature type="compositionally biased region" description="Acidic residues" evidence="2">
    <location>
        <begin position="188"/>
        <end position="200"/>
    </location>
</feature>
<protein>
    <submittedName>
        <fullName evidence="4">Zinc finger CCHC domain-containing protein 3-like</fullName>
    </submittedName>
</protein>
<dbReference type="Gene3D" id="4.10.60.10">
    <property type="entry name" value="Zinc finger, CCHC-type"/>
    <property type="match status" value="1"/>
</dbReference>
<dbReference type="InterPro" id="IPR001878">
    <property type="entry name" value="Znf_CCHC"/>
</dbReference>
<dbReference type="PROSITE" id="PS50158">
    <property type="entry name" value="ZF_CCHC"/>
    <property type="match status" value="1"/>
</dbReference>
<dbReference type="EMBL" id="JAGXEW010000016">
    <property type="protein sequence ID" value="KAK1162738.1"/>
    <property type="molecule type" value="Genomic_DNA"/>
</dbReference>
<feature type="compositionally biased region" description="Basic and acidic residues" evidence="2">
    <location>
        <begin position="357"/>
        <end position="381"/>
    </location>
</feature>
<dbReference type="SUPFAM" id="SSF57756">
    <property type="entry name" value="Retrovirus zinc finger-like domains"/>
    <property type="match status" value="1"/>
</dbReference>
<feature type="domain" description="CCHC-type" evidence="3">
    <location>
        <begin position="142"/>
        <end position="157"/>
    </location>
</feature>
<proteinExistence type="predicted"/>
<dbReference type="InterPro" id="IPR057811">
    <property type="entry name" value="RBD_ZCCHC3_2nd"/>
</dbReference>
<name>A0AAD8G079_ACIOX</name>
<dbReference type="AlphaFoldDB" id="A0AAD8G079"/>
<dbReference type="SMART" id="SM00343">
    <property type="entry name" value="ZnF_C2HC"/>
    <property type="match status" value="3"/>
</dbReference>
<dbReference type="InterPro" id="IPR036875">
    <property type="entry name" value="Znf_CCHC_sf"/>
</dbReference>
<dbReference type="GO" id="GO:0003690">
    <property type="term" value="F:double-stranded DNA binding"/>
    <property type="evidence" value="ECO:0007669"/>
    <property type="project" value="InterPro"/>
</dbReference>
<dbReference type="GO" id="GO:0008270">
    <property type="term" value="F:zinc ion binding"/>
    <property type="evidence" value="ECO:0007669"/>
    <property type="project" value="UniProtKB-KW"/>
</dbReference>
<organism evidence="4 5">
    <name type="scientific">Acipenser oxyrinchus oxyrinchus</name>
    <dbReference type="NCBI Taxonomy" id="40147"/>
    <lineage>
        <taxon>Eukaryota</taxon>
        <taxon>Metazoa</taxon>
        <taxon>Chordata</taxon>
        <taxon>Craniata</taxon>
        <taxon>Vertebrata</taxon>
        <taxon>Euteleostomi</taxon>
        <taxon>Actinopterygii</taxon>
        <taxon>Chondrostei</taxon>
        <taxon>Acipenseriformes</taxon>
        <taxon>Acipenseridae</taxon>
        <taxon>Acipenser</taxon>
    </lineage>
</organism>
<evidence type="ECO:0000313" key="4">
    <source>
        <dbReference type="EMBL" id="KAK1162738.1"/>
    </source>
</evidence>
<gene>
    <name evidence="4" type="primary">Zcchc3</name>
    <name evidence="4" type="ORF">AOXY_G17669</name>
</gene>
<accession>A0AAD8G079</accession>
<keyword evidence="1" id="KW-0862">Zinc</keyword>
<sequence>MTFKSEDYCKKVWSYLKKNESELPFSLFVCEPIFLQEMRIVNVHLYNPYVPAEDVSTFLGQFCNVIRPPTKSLDEFGMWTGTWKVWVRFRPCKEGYEGVRHPPSSFSIGTNRGYLFYMGQPEVCRKCSRMGHKAETCEEILCRNCSGTGHYTKECTEKRKCNLCGSSAHLFFKCPHRAASYAGAAEESSSEESDDMEESEKESGGERQSGASGDGSGGSKDDGGAAGWNGVGVDRDDGGVRKEGAGVSKDDGGVRGEGAGVSEDDGGARNKHAGVNRDDGGVDKSGSSLKGGGVKVGGSAGKSGGGMHQGDGGADKVQESEAMEATQSEGQKKRKDRAGIREEESASAGPAGSSWADRVESDEEKKKKRGVLETESTRVEEESSSWTMSVEEEEEYLMRMFCAKEFAELLAWKERMRKGRFSEEEWRRYEEEKQRILLCARWKAEKALKKVKKR</sequence>
<feature type="compositionally biased region" description="Gly residues" evidence="2">
    <location>
        <begin position="289"/>
        <end position="312"/>
    </location>
</feature>
<dbReference type="Proteomes" id="UP001230051">
    <property type="component" value="Unassembled WGS sequence"/>
</dbReference>
<evidence type="ECO:0000313" key="5">
    <source>
        <dbReference type="Proteomes" id="UP001230051"/>
    </source>
</evidence>
<dbReference type="Pfam" id="PF23058">
    <property type="entry name" value="RBD_ZCCHC3_2nd"/>
    <property type="match status" value="1"/>
</dbReference>
<dbReference type="PANTHER" id="PTHR22639">
    <property type="entry name" value="GAG-RELATED PROTEIN"/>
    <property type="match status" value="1"/>
</dbReference>
<evidence type="ECO:0000256" key="2">
    <source>
        <dbReference type="SAM" id="MobiDB-lite"/>
    </source>
</evidence>
<feature type="compositionally biased region" description="Basic and acidic residues" evidence="2">
    <location>
        <begin position="233"/>
        <end position="254"/>
    </location>
</feature>
<dbReference type="GO" id="GO:0003723">
    <property type="term" value="F:RNA binding"/>
    <property type="evidence" value="ECO:0007669"/>
    <property type="project" value="InterPro"/>
</dbReference>
<dbReference type="InterPro" id="IPR042509">
    <property type="entry name" value="ZCCHC3"/>
</dbReference>
<feature type="compositionally biased region" description="Low complexity" evidence="2">
    <location>
        <begin position="346"/>
        <end position="356"/>
    </location>
</feature>
<evidence type="ECO:0000256" key="1">
    <source>
        <dbReference type="PROSITE-ProRule" id="PRU00047"/>
    </source>
</evidence>
<feature type="region of interest" description="Disordered" evidence="2">
    <location>
        <begin position="185"/>
        <end position="386"/>
    </location>
</feature>